<keyword evidence="2" id="KW-1185">Reference proteome</keyword>
<gene>
    <name evidence="1" type="ORF">GCM10007301_13610</name>
</gene>
<dbReference type="EMBL" id="BMCT01000001">
    <property type="protein sequence ID" value="GGF55266.1"/>
    <property type="molecule type" value="Genomic_DNA"/>
</dbReference>
<accession>A0A917BTF1</accession>
<proteinExistence type="predicted"/>
<name>A0A917BTF1_9HYPH</name>
<sequence>MSAMAAGPVTSRLGRLSHMACGAPSVRRGLETLPALARKAPHAVLHARAPACGKLSRGAGPSLGRSGGLWLSRRHGRTSGNGFIKYAHMGAMARRLVPS</sequence>
<comment type="caution">
    <text evidence="1">The sequence shown here is derived from an EMBL/GenBank/DDBJ whole genome shotgun (WGS) entry which is preliminary data.</text>
</comment>
<reference evidence="1" key="1">
    <citation type="journal article" date="2014" name="Int. J. Syst. Evol. Microbiol.">
        <title>Complete genome sequence of Corynebacterium casei LMG S-19264T (=DSM 44701T), isolated from a smear-ripened cheese.</title>
        <authorList>
            <consortium name="US DOE Joint Genome Institute (JGI-PGF)"/>
            <person name="Walter F."/>
            <person name="Albersmeier A."/>
            <person name="Kalinowski J."/>
            <person name="Ruckert C."/>
        </authorList>
    </citation>
    <scope>NUCLEOTIDE SEQUENCE</scope>
    <source>
        <strain evidence="1">CCM 7897</strain>
    </source>
</reference>
<evidence type="ECO:0000313" key="1">
    <source>
        <dbReference type="EMBL" id="GGF55266.1"/>
    </source>
</evidence>
<dbReference type="Proteomes" id="UP000606044">
    <property type="component" value="Unassembled WGS sequence"/>
</dbReference>
<organism evidence="1 2">
    <name type="scientific">Azorhizobium oxalatiphilum</name>
    <dbReference type="NCBI Taxonomy" id="980631"/>
    <lineage>
        <taxon>Bacteria</taxon>
        <taxon>Pseudomonadati</taxon>
        <taxon>Pseudomonadota</taxon>
        <taxon>Alphaproteobacteria</taxon>
        <taxon>Hyphomicrobiales</taxon>
        <taxon>Xanthobacteraceae</taxon>
        <taxon>Azorhizobium</taxon>
    </lineage>
</organism>
<evidence type="ECO:0000313" key="2">
    <source>
        <dbReference type="Proteomes" id="UP000606044"/>
    </source>
</evidence>
<protein>
    <submittedName>
        <fullName evidence="1">Uncharacterized protein</fullName>
    </submittedName>
</protein>
<reference evidence="1" key="2">
    <citation type="submission" date="2020-09" db="EMBL/GenBank/DDBJ databases">
        <authorList>
            <person name="Sun Q."/>
            <person name="Sedlacek I."/>
        </authorList>
    </citation>
    <scope>NUCLEOTIDE SEQUENCE</scope>
    <source>
        <strain evidence="1">CCM 7897</strain>
    </source>
</reference>
<dbReference type="AlphaFoldDB" id="A0A917BTF1"/>